<sequence>MSWLLAFALSRREYEGLTRVLRPVGVKEPIPRKAFEQYLARPHPPLSRAKRPSQHAPQDKLVAFLHPWTCSHPQCLPSATQRGLRAFLLAYLVISVGEGVLGILFRRTGPRTAIKNALSSSSAYTFAMFLSSYTFICRMVQRGLDLNHVAPFTSAFIAGLVAGPTILLDHSSPSRRLTISLYLLTKAMQFLFADLQSTGKLPKLPNWFGRWLLFPLSSAQLIWCFLNDHESFPDTYFNFIVSRSQDYIPKSPRGIQRAGKPWPNSRSIVDAIHHLAKAGYPSLSELKQSELAGSHAIDQVKPVFDYANPNHTRAMCALLHPDTPNCWSPFFHMLQVELPRTFKFFSVFTLIGLLFNRRKLVRQPVETLSKALLSTSKSTAFAVLAIATAWRFVCLWQDFMPGNVLSRDRIALNGFISGFWILLESRGRQMDLGMYSIRLTIESVWQGLLRRGYVKSIRHGEAIYFSLSMAFVIAIYRTNRRAINTGYIASLLDILM</sequence>
<dbReference type="EMBL" id="MVBO01000069">
    <property type="protein sequence ID" value="OZJ03771.1"/>
    <property type="molecule type" value="Genomic_DNA"/>
</dbReference>
<evidence type="ECO:0000256" key="1">
    <source>
        <dbReference type="SAM" id="Phobius"/>
    </source>
</evidence>
<proteinExistence type="predicted"/>
<evidence type="ECO:0000313" key="2">
    <source>
        <dbReference type="EMBL" id="OZJ03771.1"/>
    </source>
</evidence>
<dbReference type="InterPro" id="IPR026749">
    <property type="entry name" value="Tmem135"/>
</dbReference>
<feature type="transmembrane region" description="Helical" evidence="1">
    <location>
        <begin position="86"/>
        <end position="105"/>
    </location>
</feature>
<accession>A0A261XZK7</accession>
<dbReference type="OrthoDB" id="291792at2759"/>
<dbReference type="Proteomes" id="UP000242875">
    <property type="component" value="Unassembled WGS sequence"/>
</dbReference>
<keyword evidence="1" id="KW-0812">Transmembrane</keyword>
<organism evidence="2 3">
    <name type="scientific">Bifiguratus adelaidae</name>
    <dbReference type="NCBI Taxonomy" id="1938954"/>
    <lineage>
        <taxon>Eukaryota</taxon>
        <taxon>Fungi</taxon>
        <taxon>Fungi incertae sedis</taxon>
        <taxon>Mucoromycota</taxon>
        <taxon>Mucoromycotina</taxon>
        <taxon>Endogonomycetes</taxon>
        <taxon>Endogonales</taxon>
        <taxon>Endogonales incertae sedis</taxon>
        <taxon>Bifiguratus</taxon>
    </lineage>
</organism>
<keyword evidence="1" id="KW-1133">Transmembrane helix</keyword>
<evidence type="ECO:0000313" key="3">
    <source>
        <dbReference type="Proteomes" id="UP000242875"/>
    </source>
</evidence>
<reference evidence="2 3" key="1">
    <citation type="journal article" date="2017" name="Mycologia">
        <title>Bifiguratus adelaidae, gen. et sp. nov., a new member of Mucoromycotina in endophytic and soil-dwelling habitats.</title>
        <authorList>
            <person name="Torres-Cruz T.J."/>
            <person name="Billingsley Tobias T.L."/>
            <person name="Almatruk M."/>
            <person name="Hesse C."/>
            <person name="Kuske C.R."/>
            <person name="Desiro A."/>
            <person name="Benucci G.M."/>
            <person name="Bonito G."/>
            <person name="Stajich J.E."/>
            <person name="Dunlap C."/>
            <person name="Arnold A.E."/>
            <person name="Porras-Alfaro A."/>
        </authorList>
    </citation>
    <scope>NUCLEOTIDE SEQUENCE [LARGE SCALE GENOMIC DNA]</scope>
    <source>
        <strain evidence="2 3">AZ0501</strain>
    </source>
</reference>
<dbReference type="PANTHER" id="PTHR12459:SF19">
    <property type="entry name" value="TRANSMEMBRANE PROTEIN 135 N-TERMINAL DOMAIN-CONTAINING PROTEIN"/>
    <property type="match status" value="1"/>
</dbReference>
<keyword evidence="1" id="KW-0472">Membrane</keyword>
<dbReference type="PANTHER" id="PTHR12459">
    <property type="entry name" value="TRANSMEMBRANE PROTEIN 135-RELATED"/>
    <property type="match status" value="1"/>
</dbReference>
<comment type="caution">
    <text evidence="2">The sequence shown here is derived from an EMBL/GenBank/DDBJ whole genome shotgun (WGS) entry which is preliminary data.</text>
</comment>
<feature type="transmembrane region" description="Helical" evidence="1">
    <location>
        <begin position="148"/>
        <end position="167"/>
    </location>
</feature>
<evidence type="ECO:0008006" key="4">
    <source>
        <dbReference type="Google" id="ProtNLM"/>
    </source>
</evidence>
<dbReference type="AlphaFoldDB" id="A0A261XZK7"/>
<keyword evidence="3" id="KW-1185">Reference proteome</keyword>
<protein>
    <recommendedName>
        <fullName evidence="4">Transmembrane protein 135 N-terminal domain-containing protein</fullName>
    </recommendedName>
</protein>
<gene>
    <name evidence="2" type="ORF">BZG36_03461</name>
</gene>
<name>A0A261XZK7_9FUNG</name>